<proteinExistence type="predicted"/>
<reference evidence="1" key="1">
    <citation type="submission" date="2016-10" db="EMBL/GenBank/DDBJ databases">
        <authorList>
            <person name="de Groot N.N."/>
        </authorList>
    </citation>
    <scope>NUCLEOTIDE SEQUENCE</scope>
</reference>
<dbReference type="AlphaFoldDB" id="A0A1W1C8A2"/>
<name>A0A1W1C8A2_9ZZZZ</name>
<sequence length="63" mass="7486">MKIQTQYHYEKIWTDTLDKDLLRMIEEEIGDADPQGTLLYVKEAVKNGKVIRVGECKFRQKRD</sequence>
<organism evidence="1">
    <name type="scientific">hydrothermal vent metagenome</name>
    <dbReference type="NCBI Taxonomy" id="652676"/>
    <lineage>
        <taxon>unclassified sequences</taxon>
        <taxon>metagenomes</taxon>
        <taxon>ecological metagenomes</taxon>
    </lineage>
</organism>
<accession>A0A1W1C8A2</accession>
<gene>
    <name evidence="1" type="ORF">MNB_SM-4-70</name>
</gene>
<dbReference type="EMBL" id="FPHF01000061">
    <property type="protein sequence ID" value="SFV61932.1"/>
    <property type="molecule type" value="Genomic_DNA"/>
</dbReference>
<evidence type="ECO:0000313" key="1">
    <source>
        <dbReference type="EMBL" id="SFV61932.1"/>
    </source>
</evidence>
<protein>
    <submittedName>
        <fullName evidence="1">Uncharacterized protein</fullName>
    </submittedName>
</protein>